<feature type="chain" id="PRO_5045439097" description="Prenylcysteine lyase domain-containing protein" evidence="9">
    <location>
        <begin position="27"/>
        <end position="565"/>
    </location>
</feature>
<sequence>MRTTTNIKRVASWAVALLCHSAIALGQRSQSVRNIAVIGAGAAGSSTAYHLYKFAEQDGVAVNVTLFEKTDRIGGRTLTINPFDDPSQAVELGASIFVQINAILYNATQEFGLETTSFGDVEGLLGIWDGEKFVFEIDESLPTWRIALKIFWKYGVRAPLNTNRLMQATIKKFLGLYQAPYFPFRSLTERTYELDLIPATSVNGEIFLKHNNVGESYAHDIVQASTRVNYASNLATIHGLDTMVSMAPEGAVSVVGGNWQIFHSMVKKANTAVAFNTSVTHIDVDQKDASEGKYRLKTRPASTPTEDEAEYPTLFDDVVIASPFQFAKITTADGLLEEPIDEIPYVKLHVTIFASPLTFSPSFFGLPPDSRVPSTILTTLGPNDDANSGVQGAGKAGFYSVSTLRNVLNPKSGRLEHLYKIFSPEKVTPAFLSALFGVPVPDDFTGPVTRDSDDASAFEPISFYYPHVFHSYPKAYPRVTFQDPVLRDGLYYTSGMDSFISTMETNALMGMNVARLIVDDIVGVPDGHAASLKDKQQRIEEANEQKVLGEGHDNDNSGRGKVEEL</sequence>
<feature type="region of interest" description="Disordered" evidence="8">
    <location>
        <begin position="541"/>
        <end position="565"/>
    </location>
</feature>
<dbReference type="PANTHER" id="PTHR15944:SF0">
    <property type="entry name" value="PRENYLCYSTEINE LYASE DOMAIN-CONTAINING PROTEIN"/>
    <property type="match status" value="1"/>
</dbReference>
<proteinExistence type="inferred from homology"/>
<keyword evidence="3" id="KW-0285">Flavoprotein</keyword>
<evidence type="ECO:0000313" key="11">
    <source>
        <dbReference type="EMBL" id="KAL1873602.1"/>
    </source>
</evidence>
<evidence type="ECO:0000259" key="10">
    <source>
        <dbReference type="Pfam" id="PF07156"/>
    </source>
</evidence>
<dbReference type="Gene3D" id="3.50.50.60">
    <property type="entry name" value="FAD/NAD(P)-binding domain"/>
    <property type="match status" value="1"/>
</dbReference>
<evidence type="ECO:0000256" key="1">
    <source>
        <dbReference type="ARBA" id="ARBA00001974"/>
    </source>
</evidence>
<protein>
    <recommendedName>
        <fullName evidence="10">Prenylcysteine lyase domain-containing protein</fullName>
    </recommendedName>
</protein>
<name>A0ABR3XCC1_9PEZI</name>
<comment type="caution">
    <text evidence="11">The sequence shown here is derived from an EMBL/GenBank/DDBJ whole genome shotgun (WGS) entry which is preliminary data.</text>
</comment>
<evidence type="ECO:0000256" key="7">
    <source>
        <dbReference type="ARBA" id="ARBA00023180"/>
    </source>
</evidence>
<accession>A0ABR3XCC1</accession>
<evidence type="ECO:0000256" key="2">
    <source>
        <dbReference type="ARBA" id="ARBA00009967"/>
    </source>
</evidence>
<keyword evidence="6" id="KW-0560">Oxidoreductase</keyword>
<dbReference type="SUPFAM" id="SSF51905">
    <property type="entry name" value="FAD/NAD(P)-binding domain"/>
    <property type="match status" value="1"/>
</dbReference>
<reference evidence="11 12" key="1">
    <citation type="journal article" date="2024" name="Commun. Biol.">
        <title>Comparative genomic analysis of thermophilic fungi reveals convergent evolutionary adaptations and gene losses.</title>
        <authorList>
            <person name="Steindorff A.S."/>
            <person name="Aguilar-Pontes M.V."/>
            <person name="Robinson A.J."/>
            <person name="Andreopoulos B."/>
            <person name="LaButti K."/>
            <person name="Kuo A."/>
            <person name="Mondo S."/>
            <person name="Riley R."/>
            <person name="Otillar R."/>
            <person name="Haridas S."/>
            <person name="Lipzen A."/>
            <person name="Grimwood J."/>
            <person name="Schmutz J."/>
            <person name="Clum A."/>
            <person name="Reid I.D."/>
            <person name="Moisan M.C."/>
            <person name="Butler G."/>
            <person name="Nguyen T.T.M."/>
            <person name="Dewar K."/>
            <person name="Conant G."/>
            <person name="Drula E."/>
            <person name="Henrissat B."/>
            <person name="Hansel C."/>
            <person name="Singer S."/>
            <person name="Hutchinson M.I."/>
            <person name="de Vries R.P."/>
            <person name="Natvig D.O."/>
            <person name="Powell A.J."/>
            <person name="Tsang A."/>
            <person name="Grigoriev I.V."/>
        </authorList>
    </citation>
    <scope>NUCLEOTIDE SEQUENCE [LARGE SCALE GENOMIC DNA]</scope>
    <source>
        <strain evidence="11 12">ATCC 24622</strain>
    </source>
</reference>
<dbReference type="InterPro" id="IPR017046">
    <property type="entry name" value="Prenylcysteine_Oxase1"/>
</dbReference>
<dbReference type="Pfam" id="PF13450">
    <property type="entry name" value="NAD_binding_8"/>
    <property type="match status" value="1"/>
</dbReference>
<evidence type="ECO:0000256" key="6">
    <source>
        <dbReference type="ARBA" id="ARBA00023002"/>
    </source>
</evidence>
<feature type="signal peptide" evidence="9">
    <location>
        <begin position="1"/>
        <end position="26"/>
    </location>
</feature>
<keyword evidence="12" id="KW-1185">Reference proteome</keyword>
<evidence type="ECO:0000256" key="9">
    <source>
        <dbReference type="SAM" id="SignalP"/>
    </source>
</evidence>
<evidence type="ECO:0000313" key="12">
    <source>
        <dbReference type="Proteomes" id="UP001586593"/>
    </source>
</evidence>
<evidence type="ECO:0000256" key="3">
    <source>
        <dbReference type="ARBA" id="ARBA00022630"/>
    </source>
</evidence>
<dbReference type="InterPro" id="IPR036188">
    <property type="entry name" value="FAD/NAD-bd_sf"/>
</dbReference>
<dbReference type="Proteomes" id="UP001586593">
    <property type="component" value="Unassembled WGS sequence"/>
</dbReference>
<dbReference type="PIRSF" id="PIRSF036292">
    <property type="entry name" value="Prenylcysteine_oxidase"/>
    <property type="match status" value="1"/>
</dbReference>
<evidence type="ECO:0000256" key="4">
    <source>
        <dbReference type="ARBA" id="ARBA00022729"/>
    </source>
</evidence>
<comment type="cofactor">
    <cofactor evidence="1">
        <name>FAD</name>
        <dbReference type="ChEBI" id="CHEBI:57692"/>
    </cofactor>
</comment>
<dbReference type="PANTHER" id="PTHR15944">
    <property type="entry name" value="FARNESYLCYSTEINE LYASE"/>
    <property type="match status" value="1"/>
</dbReference>
<feature type="domain" description="Prenylcysteine lyase" evidence="10">
    <location>
        <begin position="142"/>
        <end position="521"/>
    </location>
</feature>
<comment type="similarity">
    <text evidence="2">Belongs to the prenylcysteine oxidase family.</text>
</comment>
<dbReference type="Pfam" id="PF07156">
    <property type="entry name" value="Prenylcys_lyase"/>
    <property type="match status" value="1"/>
</dbReference>
<gene>
    <name evidence="11" type="ORF">VTK73DRAFT_844</name>
</gene>
<evidence type="ECO:0000256" key="5">
    <source>
        <dbReference type="ARBA" id="ARBA00022827"/>
    </source>
</evidence>
<evidence type="ECO:0000256" key="8">
    <source>
        <dbReference type="SAM" id="MobiDB-lite"/>
    </source>
</evidence>
<keyword evidence="7" id="KW-0325">Glycoprotein</keyword>
<dbReference type="EMBL" id="JAZHXJ010000119">
    <property type="protein sequence ID" value="KAL1873602.1"/>
    <property type="molecule type" value="Genomic_DNA"/>
</dbReference>
<organism evidence="11 12">
    <name type="scientific">Phialemonium thermophilum</name>
    <dbReference type="NCBI Taxonomy" id="223376"/>
    <lineage>
        <taxon>Eukaryota</taxon>
        <taxon>Fungi</taxon>
        <taxon>Dikarya</taxon>
        <taxon>Ascomycota</taxon>
        <taxon>Pezizomycotina</taxon>
        <taxon>Sordariomycetes</taxon>
        <taxon>Sordariomycetidae</taxon>
        <taxon>Cephalothecales</taxon>
        <taxon>Cephalothecaceae</taxon>
        <taxon>Phialemonium</taxon>
    </lineage>
</organism>
<dbReference type="InterPro" id="IPR010795">
    <property type="entry name" value="Prenylcys_lyase"/>
</dbReference>
<keyword evidence="5" id="KW-0274">FAD</keyword>
<keyword evidence="4 9" id="KW-0732">Signal</keyword>